<keyword evidence="1" id="KW-0732">Signal</keyword>
<dbReference type="OrthoDB" id="4217055at2"/>
<dbReference type="AlphaFoldDB" id="A0A1T3NQQ5"/>
<gene>
    <name evidence="2" type="ORF">B4N89_34710</name>
</gene>
<keyword evidence="3" id="KW-1185">Reference proteome</keyword>
<evidence type="ECO:0008006" key="4">
    <source>
        <dbReference type="Google" id="ProtNLM"/>
    </source>
</evidence>
<evidence type="ECO:0000256" key="1">
    <source>
        <dbReference type="SAM" id="SignalP"/>
    </source>
</evidence>
<sequence>MPVTRLAARSMLAVAVVAAMGLGAPQAQADETGEGAAVEISAGADAATRSVAAADPAAVKAAAVVCGNGYILENAFRLPDASNRLGTLFTYRIPSPDNIPDNDPTCAIFDNNTSGSKWMKLKLCSNWIADGCAEDSGNFSSYAGPVYRARGGCGKVYAIMRTSAGGTVLIDAIRNATNCD</sequence>
<accession>A0A1T3NQQ5</accession>
<comment type="caution">
    <text evidence="2">The sequence shown here is derived from an EMBL/GenBank/DDBJ whole genome shotgun (WGS) entry which is preliminary data.</text>
</comment>
<organism evidence="2 3">
    <name type="scientific">Embleya scabrispora</name>
    <dbReference type="NCBI Taxonomy" id="159449"/>
    <lineage>
        <taxon>Bacteria</taxon>
        <taxon>Bacillati</taxon>
        <taxon>Actinomycetota</taxon>
        <taxon>Actinomycetes</taxon>
        <taxon>Kitasatosporales</taxon>
        <taxon>Streptomycetaceae</taxon>
        <taxon>Embleya</taxon>
    </lineage>
</organism>
<name>A0A1T3NQQ5_9ACTN</name>
<evidence type="ECO:0000313" key="2">
    <source>
        <dbReference type="EMBL" id="OPC79217.1"/>
    </source>
</evidence>
<reference evidence="2 3" key="1">
    <citation type="submission" date="2017-03" db="EMBL/GenBank/DDBJ databases">
        <title>Draft genome sequence of Streptomyces scabrisporus NF3, endophyte isolated from Amphipterygium adstringens.</title>
        <authorList>
            <person name="Vazquez M."/>
            <person name="Ceapa C.D."/>
            <person name="Rodriguez Luna D."/>
            <person name="Sanchez Esquivel S."/>
        </authorList>
    </citation>
    <scope>NUCLEOTIDE SEQUENCE [LARGE SCALE GENOMIC DNA]</scope>
    <source>
        <strain evidence="2 3">NF3</strain>
    </source>
</reference>
<dbReference type="Proteomes" id="UP000190037">
    <property type="component" value="Unassembled WGS sequence"/>
</dbReference>
<feature type="chain" id="PRO_5012978767" description="Secreted protein" evidence="1">
    <location>
        <begin position="30"/>
        <end position="180"/>
    </location>
</feature>
<proteinExistence type="predicted"/>
<evidence type="ECO:0000313" key="3">
    <source>
        <dbReference type="Proteomes" id="UP000190037"/>
    </source>
</evidence>
<dbReference type="RefSeq" id="WP_078980433.1">
    <property type="nucleotide sequence ID" value="NZ_MWQN01000002.1"/>
</dbReference>
<dbReference type="EMBL" id="MWQN01000002">
    <property type="protein sequence ID" value="OPC79217.1"/>
    <property type="molecule type" value="Genomic_DNA"/>
</dbReference>
<protein>
    <recommendedName>
        <fullName evidence="4">Secreted protein</fullName>
    </recommendedName>
</protein>
<feature type="signal peptide" evidence="1">
    <location>
        <begin position="1"/>
        <end position="29"/>
    </location>
</feature>